<dbReference type="Gene3D" id="3.10.20.90">
    <property type="entry name" value="Phosphatidylinositol 3-kinase Catalytic Subunit, Chain A, domain 1"/>
    <property type="match status" value="1"/>
</dbReference>
<dbReference type="InterPro" id="IPR006577">
    <property type="entry name" value="UAS"/>
</dbReference>
<dbReference type="GO" id="GO:0036503">
    <property type="term" value="P:ERAD pathway"/>
    <property type="evidence" value="ECO:0007669"/>
    <property type="project" value="TreeGrafter"/>
</dbReference>
<dbReference type="PANTHER" id="PTHR23322">
    <property type="entry name" value="FAS-ASSOCIATED PROTEIN"/>
    <property type="match status" value="1"/>
</dbReference>
<reference evidence="3 4" key="1">
    <citation type="submission" date="2016-09" db="EMBL/GenBank/DDBJ databases">
        <title>The draft genome of Dichanthelium oligosanthes: A C3 panicoid grass species.</title>
        <authorList>
            <person name="Studer A.J."/>
            <person name="Schnable J.C."/>
            <person name="Brutnell T.P."/>
        </authorList>
    </citation>
    <scope>NUCLEOTIDE SEQUENCE [LARGE SCALE GENOMIC DNA]</scope>
    <source>
        <strain evidence="4">cv. Kellogg 1175</strain>
        <tissue evidence="3">Leaf</tissue>
    </source>
</reference>
<dbReference type="SMART" id="SM00594">
    <property type="entry name" value="UAS"/>
    <property type="match status" value="1"/>
</dbReference>
<feature type="compositionally biased region" description="Basic and acidic residues" evidence="1">
    <location>
        <begin position="233"/>
        <end position="251"/>
    </location>
</feature>
<proteinExistence type="predicted"/>
<gene>
    <name evidence="3" type="ORF">BAE44_0001605</name>
</gene>
<dbReference type="Pfam" id="PF00789">
    <property type="entry name" value="UBX"/>
    <property type="match status" value="1"/>
</dbReference>
<feature type="compositionally biased region" description="Basic and acidic residues" evidence="1">
    <location>
        <begin position="258"/>
        <end position="272"/>
    </location>
</feature>
<dbReference type="EMBL" id="LWDX02005828">
    <property type="protein sequence ID" value="OEL37375.1"/>
    <property type="molecule type" value="Genomic_DNA"/>
</dbReference>
<evidence type="ECO:0000259" key="2">
    <source>
        <dbReference type="SMART" id="SM00594"/>
    </source>
</evidence>
<dbReference type="OrthoDB" id="1026733at2759"/>
<dbReference type="GO" id="GO:0005783">
    <property type="term" value="C:endoplasmic reticulum"/>
    <property type="evidence" value="ECO:0007669"/>
    <property type="project" value="TreeGrafter"/>
</dbReference>
<dbReference type="Pfam" id="PF21021">
    <property type="entry name" value="FAF1"/>
    <property type="match status" value="1"/>
</dbReference>
<dbReference type="PANTHER" id="PTHR23322:SF71">
    <property type="entry name" value="UBIQUITIN-ASSOCIATED (UBA) PROTEIN-RELATED"/>
    <property type="match status" value="1"/>
</dbReference>
<comment type="caution">
    <text evidence="3">The sequence shown here is derived from an EMBL/GenBank/DDBJ whole genome shotgun (WGS) entry which is preliminary data.</text>
</comment>
<feature type="domain" description="UAS" evidence="2">
    <location>
        <begin position="81"/>
        <end position="207"/>
    </location>
</feature>
<feature type="region of interest" description="Disordered" evidence="1">
    <location>
        <begin position="43"/>
        <end position="68"/>
    </location>
</feature>
<accession>A0A1E5WJ01</accession>
<sequence length="323" mass="35748">MSSGPARGSSGSSAGESLRNSCSDFARTLARLPASIMEGLSRSIPRRRSRHHPAVPHHLQPPPPQAPPPLLPPPFVPEELFFFSVFEQQYGEHHPFFYGCRFADALRAAWREGKLVFVYLHDPGHPYTELFCRRTLCCDVVVEFLDANFVSWGAVSGSGEGPGVVASLQPGCFPFCAVVAPVSDETIAVLQQVEGPVSPSELVEILQRTIDVQGAAFRASRPDEQAAAVRPARTAEEEERRRSALRLRQEQDAAYLESLRRDQEKERSRKSPQEGAAKPRAGIGSYQLVRSYPRKTYGHQQMGMTLGDAGFYPSVTLYIEQLQ</sequence>
<keyword evidence="4" id="KW-1185">Reference proteome</keyword>
<organism evidence="3 4">
    <name type="scientific">Dichanthelium oligosanthes</name>
    <dbReference type="NCBI Taxonomy" id="888268"/>
    <lineage>
        <taxon>Eukaryota</taxon>
        <taxon>Viridiplantae</taxon>
        <taxon>Streptophyta</taxon>
        <taxon>Embryophyta</taxon>
        <taxon>Tracheophyta</taxon>
        <taxon>Spermatophyta</taxon>
        <taxon>Magnoliopsida</taxon>
        <taxon>Liliopsida</taxon>
        <taxon>Poales</taxon>
        <taxon>Poaceae</taxon>
        <taxon>PACMAD clade</taxon>
        <taxon>Panicoideae</taxon>
        <taxon>Panicodae</taxon>
        <taxon>Paniceae</taxon>
        <taxon>Dichantheliinae</taxon>
        <taxon>Dichanthelium</taxon>
    </lineage>
</organism>
<feature type="region of interest" description="Disordered" evidence="1">
    <location>
        <begin position="221"/>
        <end position="285"/>
    </location>
</feature>
<dbReference type="InterPro" id="IPR049483">
    <property type="entry name" value="FAF1_2-like_UAS"/>
</dbReference>
<dbReference type="InterPro" id="IPR050730">
    <property type="entry name" value="UBX_domain-protein"/>
</dbReference>
<dbReference type="GO" id="GO:0043130">
    <property type="term" value="F:ubiquitin binding"/>
    <property type="evidence" value="ECO:0007669"/>
    <property type="project" value="TreeGrafter"/>
</dbReference>
<dbReference type="STRING" id="888268.A0A1E5WJ01"/>
<dbReference type="InterPro" id="IPR036249">
    <property type="entry name" value="Thioredoxin-like_sf"/>
</dbReference>
<dbReference type="CDD" id="cd02958">
    <property type="entry name" value="UAS"/>
    <property type="match status" value="1"/>
</dbReference>
<evidence type="ECO:0000313" key="3">
    <source>
        <dbReference type="EMBL" id="OEL37375.1"/>
    </source>
</evidence>
<dbReference type="CDD" id="cd01767">
    <property type="entry name" value="UBX"/>
    <property type="match status" value="1"/>
</dbReference>
<feature type="compositionally biased region" description="Pro residues" evidence="1">
    <location>
        <begin position="59"/>
        <end position="68"/>
    </location>
</feature>
<protein>
    <submittedName>
        <fullName evidence="3">Plant UBX domain-containing protein 10</fullName>
    </submittedName>
</protein>
<dbReference type="Gene3D" id="3.40.30.10">
    <property type="entry name" value="Glutaredoxin"/>
    <property type="match status" value="1"/>
</dbReference>
<dbReference type="Proteomes" id="UP000095767">
    <property type="component" value="Unassembled WGS sequence"/>
</dbReference>
<dbReference type="SUPFAM" id="SSF52833">
    <property type="entry name" value="Thioredoxin-like"/>
    <property type="match status" value="1"/>
</dbReference>
<dbReference type="InterPro" id="IPR029071">
    <property type="entry name" value="Ubiquitin-like_domsf"/>
</dbReference>
<dbReference type="InterPro" id="IPR001012">
    <property type="entry name" value="UBX_dom"/>
</dbReference>
<name>A0A1E5WJ01_9POAL</name>
<dbReference type="AlphaFoldDB" id="A0A1E5WJ01"/>
<feature type="compositionally biased region" description="Basic residues" evidence="1">
    <location>
        <begin position="44"/>
        <end position="55"/>
    </location>
</feature>
<evidence type="ECO:0000313" key="4">
    <source>
        <dbReference type="Proteomes" id="UP000095767"/>
    </source>
</evidence>
<evidence type="ECO:0000256" key="1">
    <source>
        <dbReference type="SAM" id="MobiDB-lite"/>
    </source>
</evidence>
<dbReference type="SUPFAM" id="SSF54236">
    <property type="entry name" value="Ubiquitin-like"/>
    <property type="match status" value="1"/>
</dbReference>